<dbReference type="Proteomes" id="UP000222741">
    <property type="component" value="Segment"/>
</dbReference>
<reference evidence="3" key="1">
    <citation type="submission" date="2017-04" db="EMBL/GenBank/DDBJ databases">
        <authorList>
            <person name="Abille Z."/>
            <person name="Afsharjavan R."/>
            <person name="Alms C.E."/>
            <person name="Anil A."/>
            <person name="Azuma E.A."/>
            <person name="Boateng D."/>
            <person name="Bowden K.V."/>
            <person name="Bui Q."/>
            <person name="Callaghan K.D."/>
            <person name="Canova P.N."/>
            <person name="Carter A.-G.V."/>
            <person name="Carty B."/>
            <person name="Choudhary A."/>
            <person name="Chugh K."/>
            <person name="Clark C.B."/>
            <person name="Clark J."/>
            <person name="Cortez R."/>
            <person name="Dalwadi R.M."/>
            <person name="Daou G."/>
            <person name="Das M."/>
            <person name="Dasari S."/>
            <person name="Davis E.H."/>
            <person name="Defreitas N."/>
            <person name="Demirji J."/>
            <person name="Endres C."/>
            <person name="Fakhar S."/>
            <person name="Feeley N."/>
            <person name="Flores D.C."/>
            <person name="Fowler A.R."/>
            <person name="George T."/>
            <person name="Greis H.L."/>
            <person name="Groleau D.L."/>
            <person name="Gulati J.K."/>
            <person name="Guzman W."/>
            <person name="Hallworth A.N."/>
            <person name="Hariri A."/>
            <person name="Haya V.N."/>
            <person name="Hoffman A.K."/>
            <person name="Horne B."/>
            <person name="Howard T."/>
            <person name="Iglesia A.J."/>
            <person name="Ijezie O.D."/>
            <person name="Incognito N.A."/>
            <person name="Inen J.A."/>
            <person name="Jaiswal A."/>
            <person name="Jezek R.A."/>
            <person name="Kawa A.C."/>
            <person name="Khan F."/>
            <person name="Khin A.C."/>
            <person name="Knapo J."/>
            <person name="Kong A.S."/>
            <person name="Le B.Q."/>
            <person name="Le Q.M."/>
            <person name="Le T.-H.M."/>
            <person name="Lee M."/>
            <person name="Lockwood J.L."/>
            <person name="Loto-Rojas G.S."/>
            <person name="Mantzavinos A."/>
            <person name="Martinez D.R."/>
            <person name="Meadows A.R."/>
            <person name="Mehr S."/>
            <person name="Mellon M.N."/>
            <person name="Memon S."/>
            <person name="Miller B."/>
            <person name="Min S."/>
            <person name="Mitchell L.M."/>
            <person name="Mohamed I.R."/>
            <person name="Mohammed F.O."/>
            <person name="More S."/>
            <person name="Muntaha S."/>
            <person name="Nadeem I."/>
            <person name="Ndjeumen-Njinguet A.S."/>
            <person name="Ng P."/>
            <person name="Ngu V.E."/>
            <person name="Nguyen B.N."/>
            <person name="OHern C.T."/>
            <person name="Oboh U.S."/>
            <person name="Pagano C.W."/>
            <person name="Panakal P.R."/>
            <person name="Park D.A."/>
            <person name="Parsana D."/>
            <person name="Patel P."/>
            <person name="Patel V.S."/>
            <person name="Patwardhan V.M."/>
            <person name="Pawar S.D."/>
            <person name="Payne V.R."/>
            <person name="Petricel I.M."/>
            <person name="Phillips C."/>
            <person name="Puglisi K.M."/>
            <person name="Ramaprasad G."/>
            <person name="Raza A.S."/>
            <person name="Rivera-Oven A.G."/>
            <person name="Robins E."/>
            <person name="Roeun D.C."/>
            <person name="Rostovtseva N."/>
            <person name="Sadat M."/>
            <person name="Seas A."/>
            <person name="So E.J."/>
            <person name="Sogbesan C."/>
            <person name="Strumsky L.A."/>
            <person name="Sun J.L."/>
            <person name="Sutherland H.J."/>
            <person name="Tchakounte I."/>
            <person name="Tewell J.R."/>
            <person name="Thapa D.J."/>
            <person name="Tkach Y."/>
            <person name="Tran C.D."/>
            <person name="Tran V."/>
            <person name="Vithayathil T."/>
            <person name="Vivekanandan A."/>
            <person name="Wang S.R."/>
            <person name="White E."/>
            <person name="Yang A.L."/>
            <person name="Ye D.T."/>
            <person name="Yirenkyi M."/>
            <person name="Zarb J.S."/>
            <person name="Zhang S."/>
            <person name="Zhou M.T."/>
            <person name="Cao A."/>
            <person name="Nguyen K.M."/>
            <person name="Patel K."/>
            <person name="Patel P."/>
            <person name="Pennington E."/>
            <person name="Sendze O."/>
            <person name="Zahangir S."/>
            <person name="Correa-Mendez M."/>
            <person name="Fabian M.F."/>
            <person name="Liu S."/>
            <person name="Jethmalani Y."/>
            <person name="Nunn R."/>
            <person name="Prakash A."/>
            <person name="Louise T."/>
            <person name="Russell D.A."/>
            <person name="Hatfull G.F."/>
            <person name="Erill I."/>
            <person name="Caruso S.M."/>
        </authorList>
    </citation>
    <scope>NUCLEOTIDE SEQUENCE [LARGE SCALE GENOMIC DNA]</scope>
</reference>
<dbReference type="EMBL" id="KY888882">
    <property type="protein sequence ID" value="ARQ94916.1"/>
    <property type="molecule type" value="Genomic_DNA"/>
</dbReference>
<accession>A0A1X9SFS9</accession>
<protein>
    <submittedName>
        <fullName evidence="1">Uncharacterized protein</fullName>
    </submittedName>
</protein>
<evidence type="ECO:0000313" key="3">
    <source>
        <dbReference type="Proteomes" id="UP000222741"/>
    </source>
</evidence>
<evidence type="ECO:0000313" key="1">
    <source>
        <dbReference type="EMBL" id="ARQ94916.1"/>
    </source>
</evidence>
<name>A0A1X9SFS9_9CAUD</name>
<gene>
    <name evidence="1" type="ORF">FLAPJACK_2</name>
    <name evidence="2" type="ORF">FLAPJACK_287</name>
</gene>
<dbReference type="EMBL" id="KY888882">
    <property type="protein sequence ID" value="ARQ95200.1"/>
    <property type="molecule type" value="Genomic_DNA"/>
</dbReference>
<evidence type="ECO:0000313" key="2">
    <source>
        <dbReference type="EMBL" id="ARQ95200.1"/>
    </source>
</evidence>
<sequence>MTVVNEYKNNIEVITELATNKELNNAIRLTEYKGFLVTLVNAYEDVQSGYSILCAEGDITNAVNELVNSGLVKVNTAEEKYTITFKHANGLECTRIVISTSEEHATKQVNESYNHNGIISIEKEEKQMFELNQEVNVEIFKGAKFSGRIVDVNAYQTVIWVERAEDCEWFMVDVMEDKVVFVDEKEEERAPEGLKTLKELKEAIADELKGQWYEEIESVKVAVYNAEEDGAECWDCEVQILLDNGESIYPTFGTFYNEKDALAYARDMRVKLNRSTYTITDKVWVYSC</sequence>
<organism evidence="1 3">
    <name type="scientific">Bacillus phage Flapjack</name>
    <dbReference type="NCBI Taxonomy" id="1983465"/>
    <lineage>
        <taxon>Viruses</taxon>
        <taxon>Duplodnaviria</taxon>
        <taxon>Heunggongvirae</taxon>
        <taxon>Uroviricota</taxon>
        <taxon>Caudoviricetes</taxon>
        <taxon>Herelleviridae</taxon>
        <taxon>Bastillevirinae</taxon>
        <taxon>Bequatrovirus</taxon>
        <taxon>Bequatrovirus spock</taxon>
    </lineage>
</organism>
<proteinExistence type="predicted"/>
<reference evidence="1" key="2">
    <citation type="submission" date="2017-04" db="EMBL/GenBank/DDBJ databases">
        <authorList>
            <person name="Afonso C.L."/>
            <person name="Miller P.J."/>
            <person name="Scott M.A."/>
            <person name="Spackman E."/>
            <person name="Goraichik I."/>
            <person name="Dimitrov K.M."/>
            <person name="Suarez D.L."/>
            <person name="Swayne D.E."/>
        </authorList>
    </citation>
    <scope>NUCLEOTIDE SEQUENCE [LARGE SCALE GENOMIC DNA]</scope>
</reference>